<dbReference type="InterPro" id="IPR045175">
    <property type="entry name" value="M28_fam"/>
</dbReference>
<evidence type="ECO:0000256" key="3">
    <source>
        <dbReference type="ARBA" id="ARBA00022723"/>
    </source>
</evidence>
<accession>A0ABQ5UZI0</accession>
<keyword evidence="2" id="KW-0645">Protease</keyword>
<keyword evidence="3" id="KW-0479">Metal-binding</keyword>
<feature type="domain" description="Peptidase M28" evidence="8">
    <location>
        <begin position="312"/>
        <end position="528"/>
    </location>
</feature>
<evidence type="ECO:0000256" key="2">
    <source>
        <dbReference type="ARBA" id="ARBA00022670"/>
    </source>
</evidence>
<dbReference type="SUPFAM" id="SSF53187">
    <property type="entry name" value="Zn-dependent exopeptidases"/>
    <property type="match status" value="1"/>
</dbReference>
<protein>
    <recommendedName>
        <fullName evidence="8">Peptidase M28 domain-containing protein</fullName>
    </recommendedName>
</protein>
<feature type="signal peptide" evidence="7">
    <location>
        <begin position="1"/>
        <end position="20"/>
    </location>
</feature>
<reference evidence="9" key="2">
    <citation type="submission" date="2023-01" db="EMBL/GenBank/DDBJ databases">
        <title>Draft genome sequence of Algimonas porphyrae strain NBRC 108216.</title>
        <authorList>
            <person name="Sun Q."/>
            <person name="Mori K."/>
        </authorList>
    </citation>
    <scope>NUCLEOTIDE SEQUENCE</scope>
    <source>
        <strain evidence="9">NBRC 108216</strain>
    </source>
</reference>
<dbReference type="PANTHER" id="PTHR12147">
    <property type="entry name" value="METALLOPEPTIDASE M28 FAMILY MEMBER"/>
    <property type="match status" value="1"/>
</dbReference>
<dbReference type="InterPro" id="IPR046450">
    <property type="entry name" value="PA_dom_sf"/>
</dbReference>
<evidence type="ECO:0000259" key="8">
    <source>
        <dbReference type="Pfam" id="PF04389"/>
    </source>
</evidence>
<dbReference type="CDD" id="cd04821">
    <property type="entry name" value="PA_M28_1_2"/>
    <property type="match status" value="1"/>
</dbReference>
<gene>
    <name evidence="9" type="ORF">GCM10007854_12890</name>
</gene>
<dbReference type="Proteomes" id="UP001161390">
    <property type="component" value="Unassembled WGS sequence"/>
</dbReference>
<comment type="caution">
    <text evidence="9">The sequence shown here is derived from an EMBL/GenBank/DDBJ whole genome shotgun (WGS) entry which is preliminary data.</text>
</comment>
<dbReference type="InterPro" id="IPR007484">
    <property type="entry name" value="Peptidase_M28"/>
</dbReference>
<dbReference type="Gene3D" id="3.40.630.10">
    <property type="entry name" value="Zn peptidases"/>
    <property type="match status" value="2"/>
</dbReference>
<proteinExistence type="predicted"/>
<dbReference type="RefSeq" id="WP_284370812.1">
    <property type="nucleotide sequence ID" value="NZ_BSNJ01000002.1"/>
</dbReference>
<reference evidence="9" key="1">
    <citation type="journal article" date="2014" name="Int. J. Syst. Evol. Microbiol.">
        <title>Complete genome of a new Firmicutes species belonging to the dominant human colonic microbiota ('Ruminococcus bicirculans') reveals two chromosomes and a selective capacity to utilize plant glucans.</title>
        <authorList>
            <consortium name="NISC Comparative Sequencing Program"/>
            <person name="Wegmann U."/>
            <person name="Louis P."/>
            <person name="Goesmann A."/>
            <person name="Henrissat B."/>
            <person name="Duncan S.H."/>
            <person name="Flint H.J."/>
        </authorList>
    </citation>
    <scope>NUCLEOTIDE SEQUENCE</scope>
    <source>
        <strain evidence="9">NBRC 108216</strain>
    </source>
</reference>
<keyword evidence="10" id="KW-1185">Reference proteome</keyword>
<keyword evidence="1" id="KW-0031">Aminopeptidase</keyword>
<evidence type="ECO:0000256" key="4">
    <source>
        <dbReference type="ARBA" id="ARBA00022729"/>
    </source>
</evidence>
<evidence type="ECO:0000313" key="10">
    <source>
        <dbReference type="Proteomes" id="UP001161390"/>
    </source>
</evidence>
<keyword evidence="4 7" id="KW-0732">Signal</keyword>
<dbReference type="Pfam" id="PF04389">
    <property type="entry name" value="Peptidase_M28"/>
    <property type="match status" value="1"/>
</dbReference>
<dbReference type="PROSITE" id="PS51257">
    <property type="entry name" value="PROKAR_LIPOPROTEIN"/>
    <property type="match status" value="1"/>
</dbReference>
<evidence type="ECO:0000313" key="9">
    <source>
        <dbReference type="EMBL" id="GLQ20334.1"/>
    </source>
</evidence>
<dbReference type="SUPFAM" id="SSF52025">
    <property type="entry name" value="PA domain"/>
    <property type="match status" value="1"/>
</dbReference>
<evidence type="ECO:0000256" key="7">
    <source>
        <dbReference type="SAM" id="SignalP"/>
    </source>
</evidence>
<keyword evidence="5" id="KW-0378">Hydrolase</keyword>
<name>A0ABQ5UZI0_9PROT</name>
<sequence>MKKIALLSTVSAALLLAACAVEDTETSTDTVDATLNVDALISEADLQRRIETLSSDDFMGRAPGTEGGQMTLDYLAAEMEAAGLEPMGDNGTYFQTVTLAEATLSPDSSMTITHDGETIVEGDQAENAVFWTKKTDAELSLNGSELVFVGYGVVAPEFGWNDYEGLDVEGKTVVMLVNDPGFATKDESLFNGDAMTYYGRWTYKYEEAGRQGADAAIIIHQTAPASYPWEVVSGSWTGPQLDVVRADGGADRTVLEGWVTEDMAKAMFTSARLDFDMLTSQAATPGFMPVDMGGLELDASLSQSVTTVQSANVAGGVRGTERPDEYVLYMAHWDHLGNNGVGEDHIYNGAVDNATGTAAIVEIGEAFVEAGAPDRSAIFVAVTAEESGLLGSAFYASQPLVPLAQTVGGINIDAIQPVGETRDMLVIGHGSSELEDRLDTVLAPRGMRIEPDKNPSAGYFYRSDHISLAKRGVPMLYADGGVDHVTKGTAYGEAFGKEYTELRYHKPADEYDNSWDLSGIKQASEILFELGYNLADSNDWPNWYEGNEFRALRDEQRAGLD</sequence>
<keyword evidence="6" id="KW-0862">Zinc</keyword>
<dbReference type="PANTHER" id="PTHR12147:SF56">
    <property type="entry name" value="AMINOPEPTIDASE YDR415C-RELATED"/>
    <property type="match status" value="1"/>
</dbReference>
<organism evidence="9 10">
    <name type="scientific">Algimonas porphyrae</name>
    <dbReference type="NCBI Taxonomy" id="1128113"/>
    <lineage>
        <taxon>Bacteria</taxon>
        <taxon>Pseudomonadati</taxon>
        <taxon>Pseudomonadota</taxon>
        <taxon>Alphaproteobacteria</taxon>
        <taxon>Maricaulales</taxon>
        <taxon>Robiginitomaculaceae</taxon>
        <taxon>Algimonas</taxon>
    </lineage>
</organism>
<evidence type="ECO:0000256" key="1">
    <source>
        <dbReference type="ARBA" id="ARBA00022438"/>
    </source>
</evidence>
<evidence type="ECO:0000256" key="6">
    <source>
        <dbReference type="ARBA" id="ARBA00022833"/>
    </source>
</evidence>
<dbReference type="EMBL" id="BSNJ01000002">
    <property type="protein sequence ID" value="GLQ20334.1"/>
    <property type="molecule type" value="Genomic_DNA"/>
</dbReference>
<feature type="chain" id="PRO_5045200349" description="Peptidase M28 domain-containing protein" evidence="7">
    <location>
        <begin position="21"/>
        <end position="561"/>
    </location>
</feature>
<evidence type="ECO:0000256" key="5">
    <source>
        <dbReference type="ARBA" id="ARBA00022801"/>
    </source>
</evidence>